<comment type="function">
    <text evidence="1 6">Removes the N-terminal methionine from nascent proteins. The N-terminal methionine is often cleaved when the second residue in the primary sequence is small and uncharged (Met-Ala-, Cys, Gly, Pro, Ser, Thr, or Val). Requires deformylation of the N(alpha)-formylated initiator methionine before it can be hydrolyzed.</text>
</comment>
<dbReference type="InterPro" id="IPR001714">
    <property type="entry name" value="Pept_M24_MAP"/>
</dbReference>
<dbReference type="Gene3D" id="3.90.230.10">
    <property type="entry name" value="Creatinase/methionine aminopeptidase superfamily"/>
    <property type="match status" value="1"/>
</dbReference>
<feature type="binding site" evidence="6">
    <location>
        <position position="101"/>
    </location>
    <ligand>
        <name>a divalent metal cation</name>
        <dbReference type="ChEBI" id="CHEBI:60240"/>
        <label>1</label>
    </ligand>
</feature>
<protein>
    <recommendedName>
        <fullName evidence="6 7">Methionine aminopeptidase</fullName>
        <shortName evidence="6">MAP</shortName>
        <shortName evidence="6">MetAP</shortName>
        <ecNumber evidence="6 7">3.4.11.18</ecNumber>
    </recommendedName>
    <alternativeName>
        <fullName evidence="6">Peptidase M</fullName>
    </alternativeName>
</protein>
<feature type="binding site" evidence="6">
    <location>
        <position position="175"/>
    </location>
    <ligand>
        <name>a divalent metal cation</name>
        <dbReference type="ChEBI" id="CHEBI:60240"/>
        <label>2</label>
        <note>catalytic</note>
    </ligand>
</feature>
<dbReference type="GO" id="GO:0005829">
    <property type="term" value="C:cytosol"/>
    <property type="evidence" value="ECO:0007669"/>
    <property type="project" value="TreeGrafter"/>
</dbReference>
<comment type="cofactor">
    <cofactor evidence="6">
        <name>Co(2+)</name>
        <dbReference type="ChEBI" id="CHEBI:48828"/>
    </cofactor>
    <cofactor evidence="6">
        <name>Zn(2+)</name>
        <dbReference type="ChEBI" id="CHEBI:29105"/>
    </cofactor>
    <cofactor evidence="6">
        <name>Mn(2+)</name>
        <dbReference type="ChEBI" id="CHEBI:29035"/>
    </cofactor>
    <cofactor evidence="6">
        <name>Fe(2+)</name>
        <dbReference type="ChEBI" id="CHEBI:29033"/>
    </cofactor>
    <text evidence="6">Binds 2 divalent metal cations per subunit. Has a high-affinity and a low affinity metal-binding site. The true nature of the physiological cofactor is under debate. The enzyme is active with cobalt, zinc, manganese or divalent iron ions. Most likely, methionine aminopeptidases function as mononuclear Fe(2+)-metalloproteases under physiological conditions, and the catalytically relevant metal-binding site has been assigned to the histidine-containing high-affinity site.</text>
</comment>
<dbReference type="RefSeq" id="WP_110463200.1">
    <property type="nucleotide sequence ID" value="NZ_QKMR01000024.1"/>
</dbReference>
<dbReference type="GO" id="GO:0004239">
    <property type="term" value="F:initiator methionyl aminopeptidase activity"/>
    <property type="evidence" value="ECO:0007669"/>
    <property type="project" value="UniProtKB-UniRule"/>
</dbReference>
<comment type="catalytic activity">
    <reaction evidence="6 7">
        <text>Release of N-terminal amino acids, preferentially methionine, from peptides and arylamides.</text>
        <dbReference type="EC" id="3.4.11.18"/>
    </reaction>
</comment>
<name>A0A318XIM2_9FIRM</name>
<sequence length="255" mass="27952">MFTIKSQAEIDKMRKSGEILYETLQLIKKNSVPGVTTKELDRIAEEFIVKNKAVPSFKGYDVGIPGVPPFPASICASVNEQVVHGIPGLNRLKDGDIISIDVGVFFNGYHADAARTFAVGKVSEGAQKLIDVTRQSFFEGLKQMVIGNHIRDISGAIQNYAENSGFSVVRDFVGHGIGTQMHEPPEIPNYVTKRRGVKLEKGMVIAVEPMINEGSYNVEVLDNNWTVVTSDGLLSAHYENTVAITEDGPVILTRF</sequence>
<evidence type="ECO:0000256" key="3">
    <source>
        <dbReference type="ARBA" id="ARBA00022670"/>
    </source>
</evidence>
<keyword evidence="5 6" id="KW-0378">Hydrolase</keyword>
<feature type="binding site" evidence="6">
    <location>
        <position position="84"/>
    </location>
    <ligand>
        <name>substrate</name>
    </ligand>
</feature>
<dbReference type="InterPro" id="IPR002467">
    <property type="entry name" value="Pept_M24A_MAP1"/>
</dbReference>
<dbReference type="PRINTS" id="PR00599">
    <property type="entry name" value="MAPEPTIDASE"/>
</dbReference>
<evidence type="ECO:0000256" key="5">
    <source>
        <dbReference type="ARBA" id="ARBA00022801"/>
    </source>
</evidence>
<keyword evidence="2 6" id="KW-0031">Aminopeptidase</keyword>
<dbReference type="EMBL" id="QKMR01000024">
    <property type="protein sequence ID" value="PYG85673.1"/>
    <property type="molecule type" value="Genomic_DNA"/>
</dbReference>
<keyword evidence="10" id="KW-1185">Reference proteome</keyword>
<evidence type="ECO:0000259" key="8">
    <source>
        <dbReference type="Pfam" id="PF00557"/>
    </source>
</evidence>
<dbReference type="GO" id="GO:0046872">
    <property type="term" value="F:metal ion binding"/>
    <property type="evidence" value="ECO:0007669"/>
    <property type="project" value="UniProtKB-UniRule"/>
</dbReference>
<evidence type="ECO:0000313" key="10">
    <source>
        <dbReference type="Proteomes" id="UP000248132"/>
    </source>
</evidence>
<evidence type="ECO:0000256" key="7">
    <source>
        <dbReference type="RuleBase" id="RU003653"/>
    </source>
</evidence>
<dbReference type="SUPFAM" id="SSF55920">
    <property type="entry name" value="Creatinase/aminopeptidase"/>
    <property type="match status" value="1"/>
</dbReference>
<gene>
    <name evidence="6" type="primary">map</name>
    <name evidence="9" type="ORF">LY28_03233</name>
</gene>
<comment type="caution">
    <text evidence="9">The sequence shown here is derived from an EMBL/GenBank/DDBJ whole genome shotgun (WGS) entry which is preliminary data.</text>
</comment>
<accession>A0A318XIM2</accession>
<proteinExistence type="inferred from homology"/>
<dbReference type="AlphaFoldDB" id="A0A318XIM2"/>
<feature type="binding site" evidence="6">
    <location>
        <position position="239"/>
    </location>
    <ligand>
        <name>a divalent metal cation</name>
        <dbReference type="ChEBI" id="CHEBI:60240"/>
        <label>1</label>
    </ligand>
</feature>
<evidence type="ECO:0000256" key="2">
    <source>
        <dbReference type="ARBA" id="ARBA00022438"/>
    </source>
</evidence>
<dbReference type="PROSITE" id="PS00680">
    <property type="entry name" value="MAP_1"/>
    <property type="match status" value="1"/>
</dbReference>
<keyword evidence="4 6" id="KW-0479">Metal-binding</keyword>
<comment type="similarity">
    <text evidence="6">Belongs to the peptidase M24A family. Methionine aminopeptidase type 1 subfamily.</text>
</comment>
<dbReference type="Proteomes" id="UP000248132">
    <property type="component" value="Unassembled WGS sequence"/>
</dbReference>
<dbReference type="OrthoDB" id="9802055at2"/>
<dbReference type="CDD" id="cd01086">
    <property type="entry name" value="MetAP1"/>
    <property type="match status" value="1"/>
</dbReference>
<dbReference type="GO" id="GO:0006508">
    <property type="term" value="P:proteolysis"/>
    <property type="evidence" value="ECO:0007669"/>
    <property type="project" value="UniProtKB-KW"/>
</dbReference>
<dbReference type="PANTHER" id="PTHR43330:SF27">
    <property type="entry name" value="METHIONINE AMINOPEPTIDASE"/>
    <property type="match status" value="1"/>
</dbReference>
<feature type="binding site" evidence="6">
    <location>
        <position position="208"/>
    </location>
    <ligand>
        <name>a divalent metal cation</name>
        <dbReference type="ChEBI" id="CHEBI:60240"/>
        <label>2</label>
        <note>catalytic</note>
    </ligand>
</feature>
<feature type="binding site" evidence="6">
    <location>
        <position position="112"/>
    </location>
    <ligand>
        <name>a divalent metal cation</name>
        <dbReference type="ChEBI" id="CHEBI:60240"/>
        <label>2</label>
        <note>catalytic</note>
    </ligand>
</feature>
<evidence type="ECO:0000313" key="9">
    <source>
        <dbReference type="EMBL" id="PYG85673.1"/>
    </source>
</evidence>
<dbReference type="InterPro" id="IPR000994">
    <property type="entry name" value="Pept_M24"/>
</dbReference>
<dbReference type="HAMAP" id="MF_01974">
    <property type="entry name" value="MetAP_1"/>
    <property type="match status" value="1"/>
</dbReference>
<reference evidence="9 10" key="1">
    <citation type="submission" date="2018-06" db="EMBL/GenBank/DDBJ databases">
        <title>Genomic Encyclopedia of Type Strains, Phase I: the one thousand microbial genomes (KMG-I) project.</title>
        <authorList>
            <person name="Kyrpides N."/>
        </authorList>
    </citation>
    <scope>NUCLEOTIDE SEQUENCE [LARGE SCALE GENOMIC DNA]</scope>
    <source>
        <strain evidence="9 10">DSM 19573</strain>
    </source>
</reference>
<feature type="binding site" evidence="6">
    <location>
        <position position="182"/>
    </location>
    <ligand>
        <name>substrate</name>
    </ligand>
</feature>
<evidence type="ECO:0000256" key="6">
    <source>
        <dbReference type="HAMAP-Rule" id="MF_01974"/>
    </source>
</evidence>
<dbReference type="InterPro" id="IPR036005">
    <property type="entry name" value="Creatinase/aminopeptidase-like"/>
</dbReference>
<feature type="domain" description="Peptidase M24" evidence="8">
    <location>
        <begin position="11"/>
        <end position="246"/>
    </location>
</feature>
<keyword evidence="3 6" id="KW-0645">Protease</keyword>
<comment type="subunit">
    <text evidence="6">Monomer.</text>
</comment>
<evidence type="ECO:0000256" key="1">
    <source>
        <dbReference type="ARBA" id="ARBA00002521"/>
    </source>
</evidence>
<dbReference type="PANTHER" id="PTHR43330">
    <property type="entry name" value="METHIONINE AMINOPEPTIDASE"/>
    <property type="match status" value="1"/>
</dbReference>
<evidence type="ECO:0000256" key="4">
    <source>
        <dbReference type="ARBA" id="ARBA00022723"/>
    </source>
</evidence>
<feature type="binding site" evidence="6">
    <location>
        <position position="112"/>
    </location>
    <ligand>
        <name>a divalent metal cation</name>
        <dbReference type="ChEBI" id="CHEBI:60240"/>
        <label>1</label>
    </ligand>
</feature>
<dbReference type="Pfam" id="PF00557">
    <property type="entry name" value="Peptidase_M24"/>
    <property type="match status" value="1"/>
</dbReference>
<dbReference type="GO" id="GO:0070006">
    <property type="term" value="F:metalloaminopeptidase activity"/>
    <property type="evidence" value="ECO:0007669"/>
    <property type="project" value="UniProtKB-UniRule"/>
</dbReference>
<organism evidence="9 10">
    <name type="scientific">Ruminiclostridium sufflavum DSM 19573</name>
    <dbReference type="NCBI Taxonomy" id="1121337"/>
    <lineage>
        <taxon>Bacteria</taxon>
        <taxon>Bacillati</taxon>
        <taxon>Bacillota</taxon>
        <taxon>Clostridia</taxon>
        <taxon>Eubacteriales</taxon>
        <taxon>Oscillospiraceae</taxon>
        <taxon>Ruminiclostridium</taxon>
    </lineage>
</organism>
<feature type="binding site" evidence="6">
    <location>
        <position position="239"/>
    </location>
    <ligand>
        <name>a divalent metal cation</name>
        <dbReference type="ChEBI" id="CHEBI:60240"/>
        <label>2</label>
        <note>catalytic</note>
    </ligand>
</feature>
<dbReference type="NCBIfam" id="TIGR00500">
    <property type="entry name" value="met_pdase_I"/>
    <property type="match status" value="1"/>
</dbReference>
<dbReference type="EC" id="3.4.11.18" evidence="6 7"/>